<name>A0AAN5L9N1_KLEOX</name>
<comment type="caution">
    <text evidence="3">The sequence shown here is derived from an EMBL/GenBank/DDBJ whole genome shotgun (WGS) entry which is preliminary data.</text>
</comment>
<proteinExistence type="predicted"/>
<dbReference type="Proteomes" id="UP000856143">
    <property type="component" value="Unassembled WGS sequence"/>
</dbReference>
<accession>A0AAN5L9N1</accession>
<dbReference type="AlphaFoldDB" id="A0AAN5L9N1"/>
<feature type="region of interest" description="Disordered" evidence="1">
    <location>
        <begin position="51"/>
        <end position="76"/>
    </location>
</feature>
<feature type="signal peptide" evidence="2">
    <location>
        <begin position="1"/>
        <end position="19"/>
    </location>
</feature>
<evidence type="ECO:0000313" key="3">
    <source>
        <dbReference type="EMBL" id="HAT1682911.1"/>
    </source>
</evidence>
<evidence type="ECO:0000313" key="4">
    <source>
        <dbReference type="Proteomes" id="UP000856143"/>
    </source>
</evidence>
<reference evidence="3" key="2">
    <citation type="submission" date="2020-11" db="EMBL/GenBank/DDBJ databases">
        <authorList>
            <consortium name="NCBI Pathogen Detection Project"/>
        </authorList>
    </citation>
    <scope>NUCLEOTIDE SEQUENCE</scope>
    <source>
        <strain evidence="3">R404</strain>
    </source>
</reference>
<sequence length="183" mass="20339">MGLLSLLPLLIPVLTPAGAAEDMSFRQCQQEPDAQVRLACYDALARYQTSPARQKEAEDPDNAWQEETSSGDNMTLQRKVGTGTVFSVACLNQITRVRVRLTQPWEGDVVVAMVDGLPASGNWFVREGGHLLEFGRGLVAINELKRWSGQNELTLRGENGRELRIPLDGLSEAVIPLRHRCQW</sequence>
<organism evidence="3 4">
    <name type="scientific">Klebsiella oxytoca</name>
    <dbReference type="NCBI Taxonomy" id="571"/>
    <lineage>
        <taxon>Bacteria</taxon>
        <taxon>Pseudomonadati</taxon>
        <taxon>Pseudomonadota</taxon>
        <taxon>Gammaproteobacteria</taxon>
        <taxon>Enterobacterales</taxon>
        <taxon>Enterobacteriaceae</taxon>
        <taxon>Klebsiella/Raoultella group</taxon>
        <taxon>Klebsiella</taxon>
    </lineage>
</organism>
<feature type="chain" id="PRO_5042925393" evidence="2">
    <location>
        <begin position="20"/>
        <end position="183"/>
    </location>
</feature>
<dbReference type="InterPro" id="IPR017738">
    <property type="entry name" value="T6SS-assoc_VCA0118"/>
</dbReference>
<reference evidence="3" key="1">
    <citation type="journal article" date="2018" name="Genome Biol.">
        <title>SKESA: strategic k-mer extension for scrupulous assemblies.</title>
        <authorList>
            <person name="Souvorov A."/>
            <person name="Agarwala R."/>
            <person name="Lipman D.J."/>
        </authorList>
    </citation>
    <scope>NUCLEOTIDE SEQUENCE</scope>
    <source>
        <strain evidence="3">R404</strain>
    </source>
</reference>
<evidence type="ECO:0000256" key="1">
    <source>
        <dbReference type="SAM" id="MobiDB-lite"/>
    </source>
</evidence>
<dbReference type="Pfam" id="PF11319">
    <property type="entry name" value="VasI"/>
    <property type="match status" value="1"/>
</dbReference>
<protein>
    <submittedName>
        <fullName evidence="3">Type VI secretion system-associated protein TagO</fullName>
    </submittedName>
</protein>
<feature type="compositionally biased region" description="Polar residues" evidence="1">
    <location>
        <begin position="65"/>
        <end position="76"/>
    </location>
</feature>
<evidence type="ECO:0000256" key="2">
    <source>
        <dbReference type="SAM" id="SignalP"/>
    </source>
</evidence>
<gene>
    <name evidence="3" type="ORF">I8Y21_003621</name>
</gene>
<keyword evidence="2" id="KW-0732">Signal</keyword>
<dbReference type="EMBL" id="DACSEO010000047">
    <property type="protein sequence ID" value="HAT1682911.1"/>
    <property type="molecule type" value="Genomic_DNA"/>
</dbReference>